<keyword evidence="1" id="KW-0472">Membrane</keyword>
<proteinExistence type="predicted"/>
<evidence type="ECO:0000313" key="3">
    <source>
        <dbReference type="Proteomes" id="UP000712080"/>
    </source>
</evidence>
<sequence>MDELDKLKKAWNRDDGFTQVSEQEIYGMLHKKSSSIVKWILIVSILEILFWTALNFIGSSEDYVMGKGHEGLAFCIGLMEILPYVVTVFFIYLFYRNFRRISTTASVRQLMTDIIRTRKTVNYYVWCNLAMVLALVIIGFERAFVINPDAVVLNEKMQQDASVFVVIIVCIAVCSLVIVGVAWLFYKLIYGLMLRRLMANYKELEKMDL</sequence>
<keyword evidence="1" id="KW-0812">Transmembrane</keyword>
<keyword evidence="3" id="KW-1185">Reference proteome</keyword>
<reference evidence="2" key="1">
    <citation type="submission" date="2020-02" db="EMBL/GenBank/DDBJ databases">
        <title>Flavobacterium sp. genome.</title>
        <authorList>
            <person name="Jung H.S."/>
            <person name="Baek J.H."/>
            <person name="Jeon C.O."/>
        </authorList>
    </citation>
    <scope>NUCLEOTIDE SEQUENCE</scope>
    <source>
        <strain evidence="2">SE-s28</strain>
    </source>
</reference>
<accession>A0A972FLD9</accession>
<dbReference type="AlphaFoldDB" id="A0A972FLD9"/>
<organism evidence="2 3">
    <name type="scientific">Flavobacterium silvaticum</name>
    <dbReference type="NCBI Taxonomy" id="1852020"/>
    <lineage>
        <taxon>Bacteria</taxon>
        <taxon>Pseudomonadati</taxon>
        <taxon>Bacteroidota</taxon>
        <taxon>Flavobacteriia</taxon>
        <taxon>Flavobacteriales</taxon>
        <taxon>Flavobacteriaceae</taxon>
        <taxon>Flavobacterium</taxon>
    </lineage>
</organism>
<protein>
    <submittedName>
        <fullName evidence="2">Uncharacterized protein</fullName>
    </submittedName>
</protein>
<dbReference type="EMBL" id="JAAMPU010000103">
    <property type="protein sequence ID" value="NMH27858.1"/>
    <property type="molecule type" value="Genomic_DNA"/>
</dbReference>
<feature type="transmembrane region" description="Helical" evidence="1">
    <location>
        <begin position="71"/>
        <end position="95"/>
    </location>
</feature>
<feature type="transmembrane region" description="Helical" evidence="1">
    <location>
        <begin position="161"/>
        <end position="186"/>
    </location>
</feature>
<feature type="transmembrane region" description="Helical" evidence="1">
    <location>
        <begin position="36"/>
        <end position="59"/>
    </location>
</feature>
<evidence type="ECO:0000256" key="1">
    <source>
        <dbReference type="SAM" id="Phobius"/>
    </source>
</evidence>
<dbReference type="Proteomes" id="UP000712080">
    <property type="component" value="Unassembled WGS sequence"/>
</dbReference>
<keyword evidence="1" id="KW-1133">Transmembrane helix</keyword>
<feature type="transmembrane region" description="Helical" evidence="1">
    <location>
        <begin position="121"/>
        <end position="141"/>
    </location>
</feature>
<gene>
    <name evidence="2" type="ORF">G6047_07430</name>
</gene>
<dbReference type="RefSeq" id="WP_169526913.1">
    <property type="nucleotide sequence ID" value="NZ_JAAMPU010000103.1"/>
</dbReference>
<comment type="caution">
    <text evidence="2">The sequence shown here is derived from an EMBL/GenBank/DDBJ whole genome shotgun (WGS) entry which is preliminary data.</text>
</comment>
<name>A0A972FLD9_9FLAO</name>
<evidence type="ECO:0000313" key="2">
    <source>
        <dbReference type="EMBL" id="NMH27858.1"/>
    </source>
</evidence>